<dbReference type="CDD" id="cd00141">
    <property type="entry name" value="NT_POLXc"/>
    <property type="match status" value="1"/>
</dbReference>
<dbReference type="OrthoDB" id="205514at2759"/>
<keyword evidence="11" id="KW-0238">DNA-binding</keyword>
<accession>A0A5N5SJ92</accession>
<evidence type="ECO:0000256" key="1">
    <source>
        <dbReference type="ARBA" id="ARBA00001946"/>
    </source>
</evidence>
<dbReference type="SUPFAM" id="SSF47802">
    <property type="entry name" value="DNA polymerase beta, N-terminal domain-like"/>
    <property type="match status" value="1"/>
</dbReference>
<evidence type="ECO:0000313" key="19">
    <source>
        <dbReference type="Proteomes" id="UP000326759"/>
    </source>
</evidence>
<dbReference type="GO" id="GO:0003887">
    <property type="term" value="F:DNA-directed DNA polymerase activity"/>
    <property type="evidence" value="ECO:0007669"/>
    <property type="project" value="UniProtKB-UniRule"/>
</dbReference>
<sequence>MSSESSKTENVNKDICNFLLELGNYERDYNRDIHRYNAYRKAAASIAKHPTRISSEKEARQLYGVGVKISQKIGIFLRTGTHPQLEEIRKSDKNNVIKELTRVFGIGPAKADILYKKGIRSIDDLKDHKDLLTSHQIIGLKYFDDFEKRIPRSEIKQIEAKIRKISKKRDNNYNLIICGSYRRGAETCGDIDGLLTHNKFTSNKPTDKNYLNIVIQELVKINLITDTLSLGFSKFMGVCQFRKNLPYRRIDLRLIPKDQYYCGILYFTGSDIFNQNMRAHALEKGYTLNEYSLRPVSKNGVPGKPVRISSEKQIFDILNYPYKKPSERDN</sequence>
<dbReference type="PANTHER" id="PTHR11276:SF42">
    <property type="entry name" value="DNA POLYMERASE BETA"/>
    <property type="match status" value="1"/>
</dbReference>
<dbReference type="PRINTS" id="PR00869">
    <property type="entry name" value="DNAPOLX"/>
</dbReference>
<keyword evidence="8 16" id="KW-0227">DNA damage</keyword>
<comment type="cofactor">
    <cofactor evidence="1">
        <name>Mg(2+)</name>
        <dbReference type="ChEBI" id="CHEBI:18420"/>
    </cofactor>
</comment>
<comment type="similarity">
    <text evidence="16">Belongs to the DNA polymerase type-X family.</text>
</comment>
<dbReference type="Pfam" id="PF14792">
    <property type="entry name" value="DNA_pol_B_palm"/>
    <property type="match status" value="1"/>
</dbReference>
<dbReference type="EC" id="2.7.7.7" evidence="16"/>
<evidence type="ECO:0000259" key="17">
    <source>
        <dbReference type="SMART" id="SM00483"/>
    </source>
</evidence>
<dbReference type="GO" id="GO:0003677">
    <property type="term" value="F:DNA binding"/>
    <property type="evidence" value="ECO:0007669"/>
    <property type="project" value="UniProtKB-UniRule"/>
</dbReference>
<dbReference type="Pfam" id="PF14791">
    <property type="entry name" value="DNA_pol_B_thumb"/>
    <property type="match status" value="1"/>
</dbReference>
<evidence type="ECO:0000256" key="9">
    <source>
        <dbReference type="ARBA" id="ARBA00022842"/>
    </source>
</evidence>
<dbReference type="InterPro" id="IPR010996">
    <property type="entry name" value="HHH_MUS81"/>
</dbReference>
<dbReference type="InterPro" id="IPR027421">
    <property type="entry name" value="DNA_pol_lamdba_lyase_dom_sf"/>
</dbReference>
<dbReference type="Gene3D" id="1.10.150.20">
    <property type="entry name" value="5' to 3' exonuclease, C-terminal subdomain"/>
    <property type="match status" value="1"/>
</dbReference>
<dbReference type="GO" id="GO:0046872">
    <property type="term" value="F:metal ion binding"/>
    <property type="evidence" value="ECO:0007669"/>
    <property type="project" value="UniProtKB-UniRule"/>
</dbReference>
<evidence type="ECO:0000256" key="12">
    <source>
        <dbReference type="ARBA" id="ARBA00023204"/>
    </source>
</evidence>
<name>A0A5N5SJ92_9CRUS</name>
<proteinExistence type="inferred from homology"/>
<dbReference type="InterPro" id="IPR037160">
    <property type="entry name" value="DNA_Pol_thumb_sf"/>
</dbReference>
<dbReference type="GO" id="GO:0005634">
    <property type="term" value="C:nucleus"/>
    <property type="evidence" value="ECO:0007669"/>
    <property type="project" value="UniProtKB-SubCell"/>
</dbReference>
<evidence type="ECO:0000256" key="10">
    <source>
        <dbReference type="ARBA" id="ARBA00022932"/>
    </source>
</evidence>
<comment type="caution">
    <text evidence="18">The sequence shown here is derived from an EMBL/GenBank/DDBJ whole genome shotgun (WGS) entry which is preliminary data.</text>
</comment>
<dbReference type="SUPFAM" id="SSF81301">
    <property type="entry name" value="Nucleotidyltransferase"/>
    <property type="match status" value="1"/>
</dbReference>
<evidence type="ECO:0000256" key="8">
    <source>
        <dbReference type="ARBA" id="ARBA00022763"/>
    </source>
</evidence>
<keyword evidence="9" id="KW-0460">Magnesium</keyword>
<comment type="catalytic activity">
    <reaction evidence="14 16">
        <text>DNA(n) + a 2'-deoxyribonucleoside 5'-triphosphate = DNA(n+1) + diphosphate</text>
        <dbReference type="Rhea" id="RHEA:22508"/>
        <dbReference type="Rhea" id="RHEA-COMP:17339"/>
        <dbReference type="Rhea" id="RHEA-COMP:17340"/>
        <dbReference type="ChEBI" id="CHEBI:33019"/>
        <dbReference type="ChEBI" id="CHEBI:61560"/>
        <dbReference type="ChEBI" id="CHEBI:173112"/>
        <dbReference type="EC" id="2.7.7.7"/>
    </reaction>
</comment>
<keyword evidence="12 16" id="KW-0234">DNA repair</keyword>
<evidence type="ECO:0000256" key="4">
    <source>
        <dbReference type="ARBA" id="ARBA00022634"/>
    </source>
</evidence>
<evidence type="ECO:0000256" key="3">
    <source>
        <dbReference type="ARBA" id="ARBA00022490"/>
    </source>
</evidence>
<evidence type="ECO:0000256" key="6">
    <source>
        <dbReference type="ARBA" id="ARBA00022695"/>
    </source>
</evidence>
<keyword evidence="19" id="KW-1185">Reference proteome</keyword>
<comment type="function">
    <text evidence="16">DNA polymerase that functions in several pathways of DNA repair. Involved in base excision repair (BER) responsible for repair of lesions that give rise to abasic (AP) sites in DNA. Also contributes to DNA double-strand break repair by non-homologous end joining and homologous recombination. Has both template-dependent and template-independent (terminal transferase) DNA polymerase activities. Has also a 5'-deoxyribose-5-phosphate lyase (dRP lyase) activity.</text>
</comment>
<dbReference type="GO" id="GO:0006303">
    <property type="term" value="P:double-strand break repair via nonhomologous end joining"/>
    <property type="evidence" value="ECO:0007669"/>
    <property type="project" value="TreeGrafter"/>
</dbReference>
<keyword evidence="10 16" id="KW-0239">DNA-directed DNA polymerase</keyword>
<dbReference type="EMBL" id="SEYY01024773">
    <property type="protein sequence ID" value="KAB7493902.1"/>
    <property type="molecule type" value="Genomic_DNA"/>
</dbReference>
<evidence type="ECO:0000256" key="14">
    <source>
        <dbReference type="ARBA" id="ARBA00049244"/>
    </source>
</evidence>
<comment type="subcellular location">
    <subcellularLocation>
        <location evidence="2 16">Nucleus</location>
    </subcellularLocation>
</comment>
<organism evidence="18 19">
    <name type="scientific">Armadillidium nasatum</name>
    <dbReference type="NCBI Taxonomy" id="96803"/>
    <lineage>
        <taxon>Eukaryota</taxon>
        <taxon>Metazoa</taxon>
        <taxon>Ecdysozoa</taxon>
        <taxon>Arthropoda</taxon>
        <taxon>Crustacea</taxon>
        <taxon>Multicrustacea</taxon>
        <taxon>Malacostraca</taxon>
        <taxon>Eumalacostraca</taxon>
        <taxon>Peracarida</taxon>
        <taxon>Isopoda</taxon>
        <taxon>Oniscidea</taxon>
        <taxon>Crinocheta</taxon>
        <taxon>Armadillidiidae</taxon>
        <taxon>Armadillidium</taxon>
    </lineage>
</organism>
<evidence type="ECO:0000256" key="13">
    <source>
        <dbReference type="ARBA" id="ARBA00023242"/>
    </source>
</evidence>
<dbReference type="InterPro" id="IPR043519">
    <property type="entry name" value="NT_sf"/>
</dbReference>
<dbReference type="AlphaFoldDB" id="A0A5N5SJ92"/>
<evidence type="ECO:0000256" key="11">
    <source>
        <dbReference type="ARBA" id="ARBA00023125"/>
    </source>
</evidence>
<dbReference type="Gene3D" id="3.30.460.10">
    <property type="entry name" value="Beta Polymerase, domain 2"/>
    <property type="match status" value="1"/>
</dbReference>
<keyword evidence="4" id="KW-0237">DNA synthesis</keyword>
<evidence type="ECO:0000256" key="7">
    <source>
        <dbReference type="ARBA" id="ARBA00022723"/>
    </source>
</evidence>
<keyword evidence="5 16" id="KW-0808">Transferase</keyword>
<dbReference type="InterPro" id="IPR029398">
    <property type="entry name" value="PolB_thumb"/>
</dbReference>
<dbReference type="SMART" id="SM00483">
    <property type="entry name" value="POLXc"/>
    <property type="match status" value="1"/>
</dbReference>
<dbReference type="PRINTS" id="PR00870">
    <property type="entry name" value="DNAPOLXBETA"/>
</dbReference>
<dbReference type="Gene3D" id="1.10.150.110">
    <property type="entry name" value="DNA polymerase beta, N-terminal domain-like"/>
    <property type="match status" value="1"/>
</dbReference>
<dbReference type="Proteomes" id="UP000326759">
    <property type="component" value="Unassembled WGS sequence"/>
</dbReference>
<dbReference type="InterPro" id="IPR028207">
    <property type="entry name" value="DNA_pol_B_palm_palm"/>
</dbReference>
<reference evidence="18 19" key="1">
    <citation type="journal article" date="2019" name="PLoS Biol.">
        <title>Sex chromosomes control vertical transmission of feminizing Wolbachia symbionts in an isopod.</title>
        <authorList>
            <person name="Becking T."/>
            <person name="Chebbi M.A."/>
            <person name="Giraud I."/>
            <person name="Moumen B."/>
            <person name="Laverre T."/>
            <person name="Caubet Y."/>
            <person name="Peccoud J."/>
            <person name="Gilbert C."/>
            <person name="Cordaux R."/>
        </authorList>
    </citation>
    <scope>NUCLEOTIDE SEQUENCE [LARGE SCALE GENOMIC DNA]</scope>
    <source>
        <strain evidence="18">ANa2</strain>
        <tissue evidence="18">Whole body excluding digestive tract and cuticle</tissue>
    </source>
</reference>
<dbReference type="FunFam" id="3.30.210.10:FF:000002">
    <property type="entry name" value="DNA polymerase"/>
    <property type="match status" value="1"/>
</dbReference>
<keyword evidence="3" id="KW-0963">Cytoplasm</keyword>
<evidence type="ECO:0000313" key="18">
    <source>
        <dbReference type="EMBL" id="KAB7493902.1"/>
    </source>
</evidence>
<dbReference type="GO" id="GO:0006284">
    <property type="term" value="P:base-excision repair"/>
    <property type="evidence" value="ECO:0007669"/>
    <property type="project" value="TreeGrafter"/>
</dbReference>
<dbReference type="InterPro" id="IPR022312">
    <property type="entry name" value="DNA_pol_X"/>
</dbReference>
<keyword evidence="7" id="KW-0479">Metal-binding</keyword>
<keyword evidence="6 16" id="KW-0548">Nucleotidyltransferase</keyword>
<evidence type="ECO:0000256" key="2">
    <source>
        <dbReference type="ARBA" id="ARBA00004123"/>
    </source>
</evidence>
<evidence type="ECO:0000256" key="15">
    <source>
        <dbReference type="PIRSR" id="PIRSR622312-50"/>
    </source>
</evidence>
<dbReference type="Pfam" id="PF14716">
    <property type="entry name" value="HHH_8"/>
    <property type="match status" value="1"/>
</dbReference>
<dbReference type="InterPro" id="IPR018944">
    <property type="entry name" value="DNA_pol_lambd_fingers_domain"/>
</dbReference>
<dbReference type="Pfam" id="PF10391">
    <property type="entry name" value="DNA_pol_lambd_f"/>
    <property type="match status" value="1"/>
</dbReference>
<gene>
    <name evidence="18" type="primary">polb</name>
    <name evidence="18" type="ORF">Anas_09195</name>
</gene>
<protein>
    <recommendedName>
        <fullName evidence="16">DNA polymerase</fullName>
        <ecNumber evidence="16">2.7.7.7</ecNumber>
    </recommendedName>
</protein>
<evidence type="ECO:0000256" key="5">
    <source>
        <dbReference type="ARBA" id="ARBA00022679"/>
    </source>
</evidence>
<keyword evidence="13 16" id="KW-0539">Nucleus</keyword>
<feature type="active site" description="Nucleophile; Schiff-base intermediate with DNA; for 5'-dRP lyase activity" evidence="15">
    <location>
        <position position="72"/>
    </location>
</feature>
<dbReference type="Gene3D" id="3.30.210.10">
    <property type="entry name" value="DNA polymerase, thumb domain"/>
    <property type="match status" value="1"/>
</dbReference>
<evidence type="ECO:0000256" key="16">
    <source>
        <dbReference type="RuleBase" id="RU366014"/>
    </source>
</evidence>
<dbReference type="SUPFAM" id="SSF81585">
    <property type="entry name" value="PsbU/PolX domain-like"/>
    <property type="match status" value="1"/>
</dbReference>
<dbReference type="InterPro" id="IPR002008">
    <property type="entry name" value="DNA_pol_X_beta-like"/>
</dbReference>
<feature type="domain" description="DNA-directed DNA polymerase X" evidence="17">
    <location>
        <begin position="10"/>
        <end position="329"/>
    </location>
</feature>
<dbReference type="InterPro" id="IPR002054">
    <property type="entry name" value="DNA-dir_DNA_pol_X"/>
</dbReference>
<dbReference type="PANTHER" id="PTHR11276">
    <property type="entry name" value="DNA POLYMERASE TYPE-X FAMILY MEMBER"/>
    <property type="match status" value="1"/>
</dbReference>